<dbReference type="EMBL" id="JACHIA010000037">
    <property type="protein sequence ID" value="MBB6074044.1"/>
    <property type="molecule type" value="Genomic_DNA"/>
</dbReference>
<sequence>MRRGAPIPDPSPKNPWGKGDLSALAGNAVERGHRVQGENGGVVCGMRIVRVAGLLSG</sequence>
<evidence type="ECO:0000313" key="3">
    <source>
        <dbReference type="Proteomes" id="UP000582837"/>
    </source>
</evidence>
<gene>
    <name evidence="2" type="ORF">HNQ61_005725</name>
</gene>
<dbReference type="AlphaFoldDB" id="A0A841H805"/>
<dbReference type="Proteomes" id="UP000582837">
    <property type="component" value="Unassembled WGS sequence"/>
</dbReference>
<reference evidence="2 3" key="1">
    <citation type="submission" date="2020-08" db="EMBL/GenBank/DDBJ databases">
        <title>Genomic Encyclopedia of Type Strains, Phase IV (KMG-IV): sequencing the most valuable type-strain genomes for metagenomic binning, comparative biology and taxonomic classification.</title>
        <authorList>
            <person name="Goeker M."/>
        </authorList>
    </citation>
    <scope>NUCLEOTIDE SEQUENCE [LARGE SCALE GENOMIC DNA]</scope>
    <source>
        <strain evidence="2 3">DSM 29007</strain>
    </source>
</reference>
<accession>A0A841H805</accession>
<protein>
    <submittedName>
        <fullName evidence="2">Uncharacterized protein</fullName>
    </submittedName>
</protein>
<feature type="region of interest" description="Disordered" evidence="1">
    <location>
        <begin position="1"/>
        <end position="22"/>
    </location>
</feature>
<organism evidence="2 3">
    <name type="scientific">Longimicrobium terrae</name>
    <dbReference type="NCBI Taxonomy" id="1639882"/>
    <lineage>
        <taxon>Bacteria</taxon>
        <taxon>Pseudomonadati</taxon>
        <taxon>Gemmatimonadota</taxon>
        <taxon>Longimicrobiia</taxon>
        <taxon>Longimicrobiales</taxon>
        <taxon>Longimicrobiaceae</taxon>
        <taxon>Longimicrobium</taxon>
    </lineage>
</organism>
<keyword evidence="3" id="KW-1185">Reference proteome</keyword>
<proteinExistence type="predicted"/>
<evidence type="ECO:0000256" key="1">
    <source>
        <dbReference type="SAM" id="MobiDB-lite"/>
    </source>
</evidence>
<name>A0A841H805_9BACT</name>
<comment type="caution">
    <text evidence="2">The sequence shown here is derived from an EMBL/GenBank/DDBJ whole genome shotgun (WGS) entry which is preliminary data.</text>
</comment>
<evidence type="ECO:0000313" key="2">
    <source>
        <dbReference type="EMBL" id="MBB6074044.1"/>
    </source>
</evidence>